<protein>
    <submittedName>
        <fullName evidence="7">Threonine/homoserine/homoserine lactone efflux protein</fullName>
    </submittedName>
</protein>
<dbReference type="PANTHER" id="PTHR30086:SF20">
    <property type="entry name" value="ARGININE EXPORTER PROTEIN ARGO-RELATED"/>
    <property type="match status" value="1"/>
</dbReference>
<evidence type="ECO:0000256" key="3">
    <source>
        <dbReference type="ARBA" id="ARBA00022692"/>
    </source>
</evidence>
<feature type="transmembrane region" description="Helical" evidence="6">
    <location>
        <begin position="143"/>
        <end position="165"/>
    </location>
</feature>
<keyword evidence="3 6" id="KW-0812">Transmembrane</keyword>
<organism evidence="7 8">
    <name type="scientific">Phyllobacterium myrsinacearum</name>
    <dbReference type="NCBI Taxonomy" id="28101"/>
    <lineage>
        <taxon>Bacteria</taxon>
        <taxon>Pseudomonadati</taxon>
        <taxon>Pseudomonadota</taxon>
        <taxon>Alphaproteobacteria</taxon>
        <taxon>Hyphomicrobiales</taxon>
        <taxon>Phyllobacteriaceae</taxon>
        <taxon>Phyllobacterium</taxon>
    </lineage>
</organism>
<keyword evidence="4 6" id="KW-1133">Transmembrane helix</keyword>
<feature type="transmembrane region" description="Helical" evidence="6">
    <location>
        <begin position="186"/>
        <end position="207"/>
    </location>
</feature>
<evidence type="ECO:0000256" key="5">
    <source>
        <dbReference type="ARBA" id="ARBA00023136"/>
    </source>
</evidence>
<name>A0A839ENH3_9HYPH</name>
<evidence type="ECO:0000313" key="7">
    <source>
        <dbReference type="EMBL" id="MBA8878976.1"/>
    </source>
</evidence>
<dbReference type="GO" id="GO:0005886">
    <property type="term" value="C:plasma membrane"/>
    <property type="evidence" value="ECO:0007669"/>
    <property type="project" value="UniProtKB-SubCell"/>
</dbReference>
<dbReference type="PANTHER" id="PTHR30086">
    <property type="entry name" value="ARGININE EXPORTER PROTEIN ARGO"/>
    <property type="match status" value="1"/>
</dbReference>
<dbReference type="GO" id="GO:0015171">
    <property type="term" value="F:amino acid transmembrane transporter activity"/>
    <property type="evidence" value="ECO:0007669"/>
    <property type="project" value="TreeGrafter"/>
</dbReference>
<keyword evidence="8" id="KW-1185">Reference proteome</keyword>
<keyword evidence="2" id="KW-1003">Cell membrane</keyword>
<reference evidence="7 8" key="1">
    <citation type="submission" date="2020-07" db="EMBL/GenBank/DDBJ databases">
        <title>Genomic Encyclopedia of Type Strains, Phase IV (KMG-V): Genome sequencing to study the core and pangenomes of soil and plant-associated prokaryotes.</title>
        <authorList>
            <person name="Whitman W."/>
        </authorList>
    </citation>
    <scope>NUCLEOTIDE SEQUENCE [LARGE SCALE GENOMIC DNA]</scope>
    <source>
        <strain evidence="7 8">AN3</strain>
    </source>
</reference>
<comment type="subcellular location">
    <subcellularLocation>
        <location evidence="1">Cell membrane</location>
        <topology evidence="1">Multi-pass membrane protein</topology>
    </subcellularLocation>
</comment>
<evidence type="ECO:0000256" key="6">
    <source>
        <dbReference type="SAM" id="Phobius"/>
    </source>
</evidence>
<evidence type="ECO:0000256" key="2">
    <source>
        <dbReference type="ARBA" id="ARBA00022475"/>
    </source>
</evidence>
<keyword evidence="5 6" id="KW-0472">Membrane</keyword>
<comment type="caution">
    <text evidence="7">The sequence shown here is derived from an EMBL/GenBank/DDBJ whole genome shotgun (WGS) entry which is preliminary data.</text>
</comment>
<accession>A0A839ENH3</accession>
<dbReference type="InterPro" id="IPR001123">
    <property type="entry name" value="LeuE-type"/>
</dbReference>
<sequence>MLRDNGFPAHPLTVTACPTIDRCRNTTRAVCRLFASKRSSPCIGESIRFNRKAFIRNCSDQGELSLSAGGAAMLPLDQLMPFAFATLLFACMPGPAILYMTAQTLSYGRRAGLMAAFGVHLGCYVHILATALGLAAILEHAPLIYSGIKFAGAAYLVWLGITMFFGRGNKSRNSVDTEPGVLRDSIIVEVLNPKTALFFLTFLPQFIDPSLGTPVWLQFVLLGMIVNLALSAADLTAVGIASFALGRVTKVGSGWLVPKACGSILIGLGIALAHKSA</sequence>
<feature type="transmembrane region" description="Helical" evidence="6">
    <location>
        <begin position="82"/>
        <end position="101"/>
    </location>
</feature>
<dbReference type="RefSeq" id="WP_348643882.1">
    <property type="nucleotide sequence ID" value="NZ_JACGXN010000003.1"/>
</dbReference>
<dbReference type="PROSITE" id="PS51257">
    <property type="entry name" value="PROKAR_LIPOPROTEIN"/>
    <property type="match status" value="1"/>
</dbReference>
<evidence type="ECO:0000313" key="8">
    <source>
        <dbReference type="Proteomes" id="UP000549052"/>
    </source>
</evidence>
<evidence type="ECO:0000256" key="1">
    <source>
        <dbReference type="ARBA" id="ARBA00004651"/>
    </source>
</evidence>
<dbReference type="EMBL" id="JACGXN010000003">
    <property type="protein sequence ID" value="MBA8878976.1"/>
    <property type="molecule type" value="Genomic_DNA"/>
</dbReference>
<feature type="transmembrane region" description="Helical" evidence="6">
    <location>
        <begin position="113"/>
        <end position="137"/>
    </location>
</feature>
<dbReference type="Pfam" id="PF01810">
    <property type="entry name" value="LysE"/>
    <property type="match status" value="1"/>
</dbReference>
<feature type="transmembrane region" description="Helical" evidence="6">
    <location>
        <begin position="256"/>
        <end position="274"/>
    </location>
</feature>
<evidence type="ECO:0000256" key="4">
    <source>
        <dbReference type="ARBA" id="ARBA00022989"/>
    </source>
</evidence>
<proteinExistence type="predicted"/>
<gene>
    <name evidence="7" type="ORF">FHW16_002694</name>
</gene>
<feature type="transmembrane region" description="Helical" evidence="6">
    <location>
        <begin position="219"/>
        <end position="244"/>
    </location>
</feature>
<dbReference type="Proteomes" id="UP000549052">
    <property type="component" value="Unassembled WGS sequence"/>
</dbReference>
<dbReference type="AlphaFoldDB" id="A0A839ENH3"/>